<dbReference type="EMBL" id="BPLF01000004">
    <property type="protein sequence ID" value="GIX65311.1"/>
    <property type="molecule type" value="Genomic_DNA"/>
</dbReference>
<sequence>MRPFAATTTKAAALLALTLASFGSLLPRANTLNRSNTSSTLGSTAAVPKEADLIQAEEAEIGQSQGVRSLDDEIRNHDLLDLGRQDDFYLANNSGKCDVLLDDLIDVALEPRDMLRTQQFVGSITPVELRLYFPERAKDTEKGYKLGKLFARFSLGAVVTPLEIVHSSRDCKLLHM</sequence>
<protein>
    <submittedName>
        <fullName evidence="2">Universal stress protein</fullName>
    </submittedName>
</protein>
<name>A0AAV4LYM9_BABCB</name>
<evidence type="ECO:0000313" key="3">
    <source>
        <dbReference type="Proteomes" id="UP001497744"/>
    </source>
</evidence>
<dbReference type="Proteomes" id="UP001497744">
    <property type="component" value="Unassembled WGS sequence"/>
</dbReference>
<dbReference type="RefSeq" id="XP_067717380.1">
    <property type="nucleotide sequence ID" value="XM_067861279.1"/>
</dbReference>
<feature type="signal peptide" evidence="1">
    <location>
        <begin position="1"/>
        <end position="31"/>
    </location>
</feature>
<reference evidence="2 3" key="1">
    <citation type="submission" date="2021-06" db="EMBL/GenBank/DDBJ databases">
        <title>Genome sequence of Babesia caballi.</title>
        <authorList>
            <person name="Yamagishi J."/>
            <person name="Kidaka T."/>
            <person name="Ochi A."/>
        </authorList>
    </citation>
    <scope>NUCLEOTIDE SEQUENCE [LARGE SCALE GENOMIC DNA]</scope>
    <source>
        <strain evidence="2">USDA-D6B2</strain>
    </source>
</reference>
<accession>A0AAV4LYM9</accession>
<dbReference type="AlphaFoldDB" id="A0AAV4LYM9"/>
<keyword evidence="1" id="KW-0732">Signal</keyword>
<evidence type="ECO:0000313" key="2">
    <source>
        <dbReference type="EMBL" id="GIX65311.1"/>
    </source>
</evidence>
<keyword evidence="3" id="KW-1185">Reference proteome</keyword>
<evidence type="ECO:0000256" key="1">
    <source>
        <dbReference type="SAM" id="SignalP"/>
    </source>
</evidence>
<proteinExistence type="predicted"/>
<organism evidence="2 3">
    <name type="scientific">Babesia caballi</name>
    <dbReference type="NCBI Taxonomy" id="5871"/>
    <lineage>
        <taxon>Eukaryota</taxon>
        <taxon>Sar</taxon>
        <taxon>Alveolata</taxon>
        <taxon>Apicomplexa</taxon>
        <taxon>Aconoidasida</taxon>
        <taxon>Piroplasmida</taxon>
        <taxon>Babesiidae</taxon>
        <taxon>Babesia</taxon>
    </lineage>
</organism>
<comment type="caution">
    <text evidence="2">The sequence shown here is derived from an EMBL/GenBank/DDBJ whole genome shotgun (WGS) entry which is preliminary data.</text>
</comment>
<gene>
    <name evidence="2" type="ORF">BcabD6B2_47460</name>
</gene>
<feature type="chain" id="PRO_5043943673" evidence="1">
    <location>
        <begin position="32"/>
        <end position="176"/>
    </location>
</feature>
<dbReference type="GeneID" id="94196792"/>